<organism evidence="2 3">
    <name type="scientific">Simiduia aestuariiviva</name>
    <dbReference type="NCBI Taxonomy" id="1510459"/>
    <lineage>
        <taxon>Bacteria</taxon>
        <taxon>Pseudomonadati</taxon>
        <taxon>Pseudomonadota</taxon>
        <taxon>Gammaproteobacteria</taxon>
        <taxon>Cellvibrionales</taxon>
        <taxon>Cellvibrionaceae</taxon>
        <taxon>Simiduia</taxon>
    </lineage>
</organism>
<dbReference type="EMBL" id="JACHXZ010000002">
    <property type="protein sequence ID" value="MBB3168185.1"/>
    <property type="molecule type" value="Genomic_DNA"/>
</dbReference>
<sequence>MRKSLLLAAFVGTLGFSQILFACSRPSPPEIPDPDTAVTPQMIKAKNDVQAYVGEAEKYLKCNISTAQHNSMVDEMKETADKFNQAVRAYKARMAG</sequence>
<accession>A0A839US22</accession>
<protein>
    <submittedName>
        <fullName evidence="2">Uncharacterized protein</fullName>
    </submittedName>
</protein>
<dbReference type="PROSITE" id="PS51257">
    <property type="entry name" value="PROKAR_LIPOPROTEIN"/>
    <property type="match status" value="1"/>
</dbReference>
<feature type="chain" id="PRO_5032966811" evidence="1">
    <location>
        <begin position="23"/>
        <end position="96"/>
    </location>
</feature>
<reference evidence="2 3" key="1">
    <citation type="submission" date="2020-08" db="EMBL/GenBank/DDBJ databases">
        <title>Genomic Encyclopedia of Type Strains, Phase III (KMG-III): the genomes of soil and plant-associated and newly described type strains.</title>
        <authorList>
            <person name="Whitman W."/>
        </authorList>
    </citation>
    <scope>NUCLEOTIDE SEQUENCE [LARGE SCALE GENOMIC DNA]</scope>
    <source>
        <strain evidence="2 3">CECT 8571</strain>
    </source>
</reference>
<evidence type="ECO:0000313" key="2">
    <source>
        <dbReference type="EMBL" id="MBB3168185.1"/>
    </source>
</evidence>
<name>A0A839US22_9GAMM</name>
<keyword evidence="3" id="KW-1185">Reference proteome</keyword>
<feature type="signal peptide" evidence="1">
    <location>
        <begin position="1"/>
        <end position="22"/>
    </location>
</feature>
<gene>
    <name evidence="2" type="ORF">FHS30_001369</name>
</gene>
<dbReference type="Proteomes" id="UP000559987">
    <property type="component" value="Unassembled WGS sequence"/>
</dbReference>
<proteinExistence type="predicted"/>
<dbReference type="AlphaFoldDB" id="A0A839US22"/>
<dbReference type="RefSeq" id="WP_183909673.1">
    <property type="nucleotide sequence ID" value="NZ_JACHXZ010000002.1"/>
</dbReference>
<keyword evidence="1" id="KW-0732">Signal</keyword>
<evidence type="ECO:0000313" key="3">
    <source>
        <dbReference type="Proteomes" id="UP000559987"/>
    </source>
</evidence>
<evidence type="ECO:0000256" key="1">
    <source>
        <dbReference type="SAM" id="SignalP"/>
    </source>
</evidence>
<comment type="caution">
    <text evidence="2">The sequence shown here is derived from an EMBL/GenBank/DDBJ whole genome shotgun (WGS) entry which is preliminary data.</text>
</comment>